<feature type="region of interest" description="Disordered" evidence="6">
    <location>
        <begin position="443"/>
        <end position="511"/>
    </location>
</feature>
<dbReference type="AlphaFoldDB" id="A0AAU7V9U2"/>
<evidence type="ECO:0000256" key="5">
    <source>
        <dbReference type="ARBA" id="ARBA00023136"/>
    </source>
</evidence>
<keyword evidence="2 7" id="KW-0812">Transmembrane</keyword>
<feature type="transmembrane region" description="Helical" evidence="7">
    <location>
        <begin position="214"/>
        <end position="231"/>
    </location>
</feature>
<reference evidence="8" key="1">
    <citation type="submission" date="2023-11" db="EMBL/GenBank/DDBJ databases">
        <title>Scrofimicrobium hongkongense sp. nov., isolated from a patient with peritonitis.</title>
        <authorList>
            <person name="Lao H.Y."/>
            <person name="Wong A.Y.P."/>
            <person name="Ng T.L."/>
            <person name="Wong R.Y.L."/>
            <person name="Yau M.C.Y."/>
            <person name="Lam J.Y.W."/>
            <person name="Siu G.K.H."/>
        </authorList>
    </citation>
    <scope>NUCLEOTIDE SEQUENCE</scope>
    <source>
        <strain evidence="8">R131</strain>
    </source>
</reference>
<gene>
    <name evidence="8" type="ORF">SAC06_00460</name>
</gene>
<evidence type="ECO:0000256" key="1">
    <source>
        <dbReference type="ARBA" id="ARBA00004141"/>
    </source>
</evidence>
<feature type="transmembrane region" description="Helical" evidence="7">
    <location>
        <begin position="74"/>
        <end position="91"/>
    </location>
</feature>
<evidence type="ECO:0000256" key="4">
    <source>
        <dbReference type="ARBA" id="ARBA00022989"/>
    </source>
</evidence>
<evidence type="ECO:0000313" key="8">
    <source>
        <dbReference type="EMBL" id="XBW08067.1"/>
    </source>
</evidence>
<feature type="transmembrane region" description="Helical" evidence="7">
    <location>
        <begin position="339"/>
        <end position="361"/>
    </location>
</feature>
<evidence type="ECO:0000256" key="3">
    <source>
        <dbReference type="ARBA" id="ARBA00022960"/>
    </source>
</evidence>
<dbReference type="GO" id="GO:0032153">
    <property type="term" value="C:cell division site"/>
    <property type="evidence" value="ECO:0007669"/>
    <property type="project" value="TreeGrafter"/>
</dbReference>
<sequence>MATVQVSPARPRRAVEMVLMLLALCVGVGGYVLTSLNRTGEFPPNLGLHVGLLVTLAVMAEIGVYFLAPYADPVILPAATALTGLGLAMIYRLDLSYAALGEATVGTRQLLFAGVALAVAALILVVVRDHRVLRRYTYTFGLISILLLLMPLIPGLGVEHYGARIWVRIFGFQFQPAEFVKVTLAIFFAGYLVTNRDKLSLGGPKILGLRLPRLRDLGPILVVWAIGIGILVFQRDLGTSLLFFGLFVTMLYVATNRVSWLVLGALLFIPAAIIIVKAMPHIQNRFDVWLNAFDPAIYSQTGGSYQVVQGIFGLANGGLLGTGWGRGYPQLVPFAQSDFILASLGEELGIVGMFAILLLYLILIQRGLRAALGTRDGFGKLLATGLSFSFALQVFVVLGGITRVIPLTGLTAPFLAQGGSSLIASWMIVALLLRISNAARRPAPTPTPWKYDSVPTTTGELPAVEAERPRSRWLARASRRAGGPTTAPISGPATPARPVSPDDQPTIGDIR</sequence>
<keyword evidence="5 7" id="KW-0472">Membrane</keyword>
<feature type="transmembrane region" description="Helical" evidence="7">
    <location>
        <begin position="174"/>
        <end position="193"/>
    </location>
</feature>
<feature type="transmembrane region" description="Helical" evidence="7">
    <location>
        <begin position="111"/>
        <end position="127"/>
    </location>
</feature>
<accession>A0AAU7V9U2</accession>
<evidence type="ECO:0000256" key="2">
    <source>
        <dbReference type="ARBA" id="ARBA00022692"/>
    </source>
</evidence>
<dbReference type="GO" id="GO:0005886">
    <property type="term" value="C:plasma membrane"/>
    <property type="evidence" value="ECO:0007669"/>
    <property type="project" value="TreeGrafter"/>
</dbReference>
<dbReference type="PANTHER" id="PTHR30474:SF3">
    <property type="entry name" value="PEPTIDOGLYCAN GLYCOSYLTRANSFERASE RODA"/>
    <property type="match status" value="1"/>
</dbReference>
<dbReference type="PANTHER" id="PTHR30474">
    <property type="entry name" value="CELL CYCLE PROTEIN"/>
    <property type="match status" value="1"/>
</dbReference>
<name>A0AAU7V9U2_9ACTO</name>
<evidence type="ECO:0000256" key="6">
    <source>
        <dbReference type="SAM" id="MobiDB-lite"/>
    </source>
</evidence>
<feature type="transmembrane region" description="Helical" evidence="7">
    <location>
        <begin position="414"/>
        <end position="433"/>
    </location>
</feature>
<dbReference type="RefSeq" id="WP_350258267.1">
    <property type="nucleotide sequence ID" value="NZ_CP138335.1"/>
</dbReference>
<dbReference type="GO" id="GO:0008360">
    <property type="term" value="P:regulation of cell shape"/>
    <property type="evidence" value="ECO:0007669"/>
    <property type="project" value="UniProtKB-KW"/>
</dbReference>
<keyword evidence="4 7" id="KW-1133">Transmembrane helix</keyword>
<dbReference type="GO" id="GO:0051301">
    <property type="term" value="P:cell division"/>
    <property type="evidence" value="ECO:0007669"/>
    <property type="project" value="InterPro"/>
</dbReference>
<evidence type="ECO:0000256" key="7">
    <source>
        <dbReference type="SAM" id="Phobius"/>
    </source>
</evidence>
<dbReference type="GO" id="GO:0015648">
    <property type="term" value="F:lipid-linked peptidoglycan transporter activity"/>
    <property type="evidence" value="ECO:0007669"/>
    <property type="project" value="TreeGrafter"/>
</dbReference>
<feature type="transmembrane region" description="Helical" evidence="7">
    <location>
        <begin position="46"/>
        <end position="67"/>
    </location>
</feature>
<feature type="transmembrane region" description="Helical" evidence="7">
    <location>
        <begin position="14"/>
        <end position="34"/>
    </location>
</feature>
<organism evidence="8">
    <name type="scientific">Scrofimicrobium appendicitidis</name>
    <dbReference type="NCBI Taxonomy" id="3079930"/>
    <lineage>
        <taxon>Bacteria</taxon>
        <taxon>Bacillati</taxon>
        <taxon>Actinomycetota</taxon>
        <taxon>Actinomycetes</taxon>
        <taxon>Actinomycetales</taxon>
        <taxon>Actinomycetaceae</taxon>
        <taxon>Scrofimicrobium</taxon>
    </lineage>
</organism>
<feature type="transmembrane region" description="Helical" evidence="7">
    <location>
        <begin position="136"/>
        <end position="154"/>
    </location>
</feature>
<keyword evidence="3" id="KW-0133">Cell shape</keyword>
<protein>
    <submittedName>
        <fullName evidence="8">FtsW/RodA/SpoVE family cell cycle protein</fullName>
    </submittedName>
</protein>
<dbReference type="KEGG" id="sapp:SAC06_00460"/>
<comment type="subcellular location">
    <subcellularLocation>
        <location evidence="1">Membrane</location>
        <topology evidence="1">Multi-pass membrane protein</topology>
    </subcellularLocation>
</comment>
<feature type="transmembrane region" description="Helical" evidence="7">
    <location>
        <begin position="237"/>
        <end position="253"/>
    </location>
</feature>
<dbReference type="InterPro" id="IPR001182">
    <property type="entry name" value="FtsW/RodA"/>
</dbReference>
<dbReference type="Pfam" id="PF01098">
    <property type="entry name" value="FTSW_RODA_SPOVE"/>
    <property type="match status" value="1"/>
</dbReference>
<dbReference type="EMBL" id="CP138335">
    <property type="protein sequence ID" value="XBW08067.1"/>
    <property type="molecule type" value="Genomic_DNA"/>
</dbReference>
<feature type="transmembrane region" description="Helical" evidence="7">
    <location>
        <begin position="381"/>
        <end position="402"/>
    </location>
</feature>
<feature type="transmembrane region" description="Helical" evidence="7">
    <location>
        <begin position="260"/>
        <end position="279"/>
    </location>
</feature>
<proteinExistence type="predicted"/>